<accession>A0A381E960</accession>
<proteinExistence type="predicted"/>
<evidence type="ECO:0000313" key="3">
    <source>
        <dbReference type="Proteomes" id="UP000254572"/>
    </source>
</evidence>
<dbReference type="RefSeq" id="WP_115611773.1">
    <property type="nucleotide sequence ID" value="NZ_JBHLZC010000004.1"/>
</dbReference>
<reference evidence="2 3" key="1">
    <citation type="submission" date="2018-06" db="EMBL/GenBank/DDBJ databases">
        <authorList>
            <consortium name="Pathogen Informatics"/>
            <person name="Doyle S."/>
        </authorList>
    </citation>
    <scope>NUCLEOTIDE SEQUENCE [LARGE SCALE GENOMIC DNA]</scope>
    <source>
        <strain evidence="2 3">NCTC13294</strain>
    </source>
</reference>
<gene>
    <name evidence="2" type="ORF">NCTC13294_01519</name>
</gene>
<keyword evidence="3" id="KW-1185">Reference proteome</keyword>
<name>A0A381E960_9GAMM</name>
<sequence length="346" mass="40157">METTEINSISDLSQILQTLGEPEKGHTRFFRGHGDEGWKLLPSIYRAKHLIENEDKIIKDALTYCPDDFSPSDTLFEKLVKLQHYGYSTRLLDLTANALVALYFATWNKKYHNKNGELIIFDIPNEHIKYGDSDTIAILSAISLRNFLFNISKAIENADSDRIQKEYEYEKEKEEKCKEKIIYEIEYEYKRGKRAHRYWEYSPTASTIRKYKKIEGKKAFLLSFNNNADIISLLHDIQTDKPSFRPVINPSDFNRVLCVRAKLNNARISRQQGCFLLFGIEGNKTEAAAIPDEWQRFASNSQKILVKAKNKSAIMQELKSFGISKRTLFPELEAQATEIMKQYEPQ</sequence>
<dbReference type="AlphaFoldDB" id="A0A381E960"/>
<dbReference type="InterPro" id="IPR014966">
    <property type="entry name" value="FRG-dom"/>
</dbReference>
<dbReference type="Proteomes" id="UP000254572">
    <property type="component" value="Unassembled WGS sequence"/>
</dbReference>
<dbReference type="EMBL" id="UFUW01000001">
    <property type="protein sequence ID" value="SUX23423.1"/>
    <property type="molecule type" value="Genomic_DNA"/>
</dbReference>
<evidence type="ECO:0000313" key="2">
    <source>
        <dbReference type="EMBL" id="SUX23423.1"/>
    </source>
</evidence>
<protein>
    <submittedName>
        <fullName evidence="2">FRG domain</fullName>
    </submittedName>
</protein>
<dbReference type="OrthoDB" id="9816036at2"/>
<feature type="domain" description="FRG" evidence="1">
    <location>
        <begin position="24"/>
        <end position="119"/>
    </location>
</feature>
<dbReference type="Pfam" id="PF08867">
    <property type="entry name" value="FRG"/>
    <property type="match status" value="1"/>
</dbReference>
<evidence type="ECO:0000259" key="1">
    <source>
        <dbReference type="SMART" id="SM00901"/>
    </source>
</evidence>
<dbReference type="SMART" id="SM00901">
    <property type="entry name" value="FRG"/>
    <property type="match status" value="1"/>
</dbReference>
<organism evidence="2 3">
    <name type="scientific">Cardiobacterium valvarum</name>
    <dbReference type="NCBI Taxonomy" id="194702"/>
    <lineage>
        <taxon>Bacteria</taxon>
        <taxon>Pseudomonadati</taxon>
        <taxon>Pseudomonadota</taxon>
        <taxon>Gammaproteobacteria</taxon>
        <taxon>Cardiobacteriales</taxon>
        <taxon>Cardiobacteriaceae</taxon>
        <taxon>Cardiobacterium</taxon>
    </lineage>
</organism>